<sequence>MLADTKSAIDAAARSIATSTGLTAITLRRVASISGLAPADIATREPSMGALAGRTFAELARAEYERISAELGAVDDDLRFLSLLIDAMMTTQHSLSKTIWADAWSVGRHNQFVAKAARDSMVLWQDFLVSRLTNGSGSGAYTVLDPELAAQQFFAMIDSTTAYALVDYLDDAARLRLVASTLESSLGLPFGTLCAQLA</sequence>
<proteinExistence type="predicted"/>
<gene>
    <name evidence="1" type="ORF">GCM10025867_44500</name>
</gene>
<evidence type="ECO:0008006" key="3">
    <source>
        <dbReference type="Google" id="ProtNLM"/>
    </source>
</evidence>
<name>A0ABM8GUS2_9MICO</name>
<organism evidence="1 2">
    <name type="scientific">Frondihabitans sucicola</name>
    <dbReference type="NCBI Taxonomy" id="1268041"/>
    <lineage>
        <taxon>Bacteria</taxon>
        <taxon>Bacillati</taxon>
        <taxon>Actinomycetota</taxon>
        <taxon>Actinomycetes</taxon>
        <taxon>Micrococcales</taxon>
        <taxon>Microbacteriaceae</taxon>
        <taxon>Frondihabitans</taxon>
    </lineage>
</organism>
<dbReference type="InterPro" id="IPR036271">
    <property type="entry name" value="Tet_transcr_reg_TetR-rel_C_sf"/>
</dbReference>
<evidence type="ECO:0000313" key="1">
    <source>
        <dbReference type="EMBL" id="BDZ52209.1"/>
    </source>
</evidence>
<dbReference type="SUPFAM" id="SSF48498">
    <property type="entry name" value="Tetracyclin repressor-like, C-terminal domain"/>
    <property type="match status" value="1"/>
</dbReference>
<evidence type="ECO:0000313" key="2">
    <source>
        <dbReference type="Proteomes" id="UP001321486"/>
    </source>
</evidence>
<dbReference type="EMBL" id="AP027732">
    <property type="protein sequence ID" value="BDZ52209.1"/>
    <property type="molecule type" value="Genomic_DNA"/>
</dbReference>
<protein>
    <recommendedName>
        <fullName evidence="3">TetR family transcriptional regulator</fullName>
    </recommendedName>
</protein>
<dbReference type="Proteomes" id="UP001321486">
    <property type="component" value="Chromosome"/>
</dbReference>
<dbReference type="Gene3D" id="1.10.357.10">
    <property type="entry name" value="Tetracycline Repressor, domain 2"/>
    <property type="match status" value="1"/>
</dbReference>
<accession>A0ABM8GUS2</accession>
<keyword evidence="2" id="KW-1185">Reference proteome</keyword>
<reference evidence="2" key="1">
    <citation type="journal article" date="2019" name="Int. J. Syst. Evol. Microbiol.">
        <title>The Global Catalogue of Microorganisms (GCM) 10K type strain sequencing project: providing services to taxonomists for standard genome sequencing and annotation.</title>
        <authorList>
            <consortium name="The Broad Institute Genomics Platform"/>
            <consortium name="The Broad Institute Genome Sequencing Center for Infectious Disease"/>
            <person name="Wu L."/>
            <person name="Ma J."/>
        </authorList>
    </citation>
    <scope>NUCLEOTIDE SEQUENCE [LARGE SCALE GENOMIC DNA]</scope>
    <source>
        <strain evidence="2">NBRC 108728</strain>
    </source>
</reference>